<keyword evidence="2" id="KW-1185">Reference proteome</keyword>
<accession>A0A9P9CX64</accession>
<dbReference type="Proteomes" id="UP000717696">
    <property type="component" value="Unassembled WGS sequence"/>
</dbReference>
<name>A0A9P9CX64_9HYPO</name>
<dbReference type="EMBL" id="JAGMUU010000093">
    <property type="protein sequence ID" value="KAH7108639.1"/>
    <property type="molecule type" value="Genomic_DNA"/>
</dbReference>
<comment type="caution">
    <text evidence="1">The sequence shown here is derived from an EMBL/GenBank/DDBJ whole genome shotgun (WGS) entry which is preliminary data.</text>
</comment>
<evidence type="ECO:0000313" key="1">
    <source>
        <dbReference type="EMBL" id="KAH7108639.1"/>
    </source>
</evidence>
<evidence type="ECO:0000313" key="2">
    <source>
        <dbReference type="Proteomes" id="UP000717696"/>
    </source>
</evidence>
<dbReference type="OrthoDB" id="4227485at2759"/>
<proteinExistence type="predicted"/>
<dbReference type="AlphaFoldDB" id="A0A9P9CX64"/>
<dbReference type="InterPro" id="IPR022198">
    <property type="entry name" value="DUF3723"/>
</dbReference>
<protein>
    <submittedName>
        <fullName evidence="1">Uncharacterized protein</fullName>
    </submittedName>
</protein>
<sequence length="491" mass="56314">MVGSSFIEVNQRIEEERRNKFCGTASIKITSLRVPPQTTNPTKQSDTDSLKRIFKEEHGCRQEDIRHHVKATISRSDLEKALMNSGVLATQLLDNALPYPKLELPLETRLECLQGSDRITAADEIFDGIDKRWIVDLFLDDLSEDLKRLFTEEYEHQKTPTDGEFYCKIRGYQGCGGEKNPFFERIWLGRLSALSKNRRSLLDQLSRQKEYADEIDKLLVIPALFCGFRLTVMHHIHSMRCKEPNLHYLGHIFLVWSKICNNDPQAMRLIDRPTVEKLQGKAPGAFQNDHDELIGELKSGHIFGNFPESQKAELWSRVCAASRDHLIPSLFTFFEDRKFLNSAADCIKRIAHVGPKNTVTSRLVRMFTDAGQESNQCIVQVSDTAYAIIPGNPATRFDVGCRTLWLLGFREFKELPPDTKKEVLAKARKKADETTLFELASLASKVGFESKEIREIMNTSPDRDVAKRALLAARKLGRYRYPNFEHCIHRW</sequence>
<dbReference type="Pfam" id="PF12520">
    <property type="entry name" value="DUF3723"/>
    <property type="match status" value="1"/>
</dbReference>
<organism evidence="1 2">
    <name type="scientific">Dactylonectria estremocensis</name>
    <dbReference type="NCBI Taxonomy" id="1079267"/>
    <lineage>
        <taxon>Eukaryota</taxon>
        <taxon>Fungi</taxon>
        <taxon>Dikarya</taxon>
        <taxon>Ascomycota</taxon>
        <taxon>Pezizomycotina</taxon>
        <taxon>Sordariomycetes</taxon>
        <taxon>Hypocreomycetidae</taxon>
        <taxon>Hypocreales</taxon>
        <taxon>Nectriaceae</taxon>
        <taxon>Dactylonectria</taxon>
    </lineage>
</organism>
<gene>
    <name evidence="1" type="ORF">B0J13DRAFT_463249</name>
</gene>
<reference evidence="1" key="1">
    <citation type="journal article" date="2021" name="Nat. Commun.">
        <title>Genetic determinants of endophytism in the Arabidopsis root mycobiome.</title>
        <authorList>
            <person name="Mesny F."/>
            <person name="Miyauchi S."/>
            <person name="Thiergart T."/>
            <person name="Pickel B."/>
            <person name="Atanasova L."/>
            <person name="Karlsson M."/>
            <person name="Huettel B."/>
            <person name="Barry K.W."/>
            <person name="Haridas S."/>
            <person name="Chen C."/>
            <person name="Bauer D."/>
            <person name="Andreopoulos W."/>
            <person name="Pangilinan J."/>
            <person name="LaButti K."/>
            <person name="Riley R."/>
            <person name="Lipzen A."/>
            <person name="Clum A."/>
            <person name="Drula E."/>
            <person name="Henrissat B."/>
            <person name="Kohler A."/>
            <person name="Grigoriev I.V."/>
            <person name="Martin F.M."/>
            <person name="Hacquard S."/>
        </authorList>
    </citation>
    <scope>NUCLEOTIDE SEQUENCE</scope>
    <source>
        <strain evidence="1">MPI-CAGE-AT-0021</strain>
    </source>
</reference>